<feature type="domain" description="HTH araC/xylS-type" evidence="3">
    <location>
        <begin position="225"/>
        <end position="323"/>
    </location>
</feature>
<dbReference type="InterPro" id="IPR052158">
    <property type="entry name" value="INH-QAR"/>
</dbReference>
<sequence length="329" mass="36105">MKTVRIAVLAYSSCMPTQLFGIADVLRIAGDLDKSLGAKRGVSLNVELIRLPGQKVTVSGGFVLPLKRPVGHYDLLIIPGFETQRQQDWAAKLGPLSRERDFISRSFARGTAVAAVCVGSFLLGEAGLLDGRNVTTAWLFAGDLAARYPQARVNADAILLEDGAVVTSAAVSSAFDLAIHLIKRYLGTEVATATAAVTLLPTQRASQSPYVDTRLLQRELPTFSQNLIQWFEHRLTEDYDLKTVAQAFHISGRTLIRRTNAETGKSPLTLLQEARVEQSKRLLISSNWPLARIVESVGYADLASFTRLFTKLVGETPVKYRRRRVPAKA</sequence>
<dbReference type="InterPro" id="IPR029062">
    <property type="entry name" value="Class_I_gatase-like"/>
</dbReference>
<proteinExistence type="predicted"/>
<accession>A0A7Y7XD35</accession>
<dbReference type="InterPro" id="IPR009057">
    <property type="entry name" value="Homeodomain-like_sf"/>
</dbReference>
<evidence type="ECO:0000256" key="2">
    <source>
        <dbReference type="ARBA" id="ARBA00023163"/>
    </source>
</evidence>
<dbReference type="SUPFAM" id="SSF46689">
    <property type="entry name" value="Homeodomain-like"/>
    <property type="match status" value="1"/>
</dbReference>
<dbReference type="SUPFAM" id="SSF52317">
    <property type="entry name" value="Class I glutamine amidotransferase-like"/>
    <property type="match status" value="1"/>
</dbReference>
<dbReference type="PANTHER" id="PTHR43130:SF11">
    <property type="entry name" value="TRANSCRIPTIONAL REGULATORY PROTEIN"/>
    <property type="match status" value="1"/>
</dbReference>
<dbReference type="Gene3D" id="3.40.50.880">
    <property type="match status" value="1"/>
</dbReference>
<dbReference type="PROSITE" id="PS01124">
    <property type="entry name" value="HTH_ARAC_FAMILY_2"/>
    <property type="match status" value="1"/>
</dbReference>
<evidence type="ECO:0000313" key="5">
    <source>
        <dbReference type="Proteomes" id="UP000539985"/>
    </source>
</evidence>
<protein>
    <submittedName>
        <fullName evidence="4">Helix-turn-helix domain-containing protein</fullName>
    </submittedName>
</protein>
<name>A0A7Y7XD35_9PSED</name>
<evidence type="ECO:0000313" key="4">
    <source>
        <dbReference type="EMBL" id="NWB97449.1"/>
    </source>
</evidence>
<dbReference type="Gene3D" id="1.10.10.60">
    <property type="entry name" value="Homeodomain-like"/>
    <property type="match status" value="1"/>
</dbReference>
<evidence type="ECO:0000256" key="1">
    <source>
        <dbReference type="ARBA" id="ARBA00023015"/>
    </source>
</evidence>
<evidence type="ECO:0000259" key="3">
    <source>
        <dbReference type="PROSITE" id="PS01124"/>
    </source>
</evidence>
<organism evidence="4 5">
    <name type="scientific">Pseudomonas gingeri</name>
    <dbReference type="NCBI Taxonomy" id="117681"/>
    <lineage>
        <taxon>Bacteria</taxon>
        <taxon>Pseudomonadati</taxon>
        <taxon>Pseudomonadota</taxon>
        <taxon>Gammaproteobacteria</taxon>
        <taxon>Pseudomonadales</taxon>
        <taxon>Pseudomonadaceae</taxon>
        <taxon>Pseudomonas</taxon>
    </lineage>
</organism>
<dbReference type="AlphaFoldDB" id="A0A7Y7XD35"/>
<comment type="caution">
    <text evidence="4">The sequence shown here is derived from an EMBL/GenBank/DDBJ whole genome shotgun (WGS) entry which is preliminary data.</text>
</comment>
<dbReference type="RefSeq" id="WP_177103076.1">
    <property type="nucleotide sequence ID" value="NZ_JACAQB010000007.1"/>
</dbReference>
<dbReference type="Pfam" id="PF01965">
    <property type="entry name" value="DJ-1_PfpI"/>
    <property type="match status" value="1"/>
</dbReference>
<dbReference type="SMART" id="SM00342">
    <property type="entry name" value="HTH_ARAC"/>
    <property type="match status" value="1"/>
</dbReference>
<reference evidence="4 5" key="1">
    <citation type="submission" date="2020-04" db="EMBL/GenBank/DDBJ databases">
        <title>Molecular characterization of pseudomonads from Agaricus bisporus reveal novel blotch 2 pathogens in Western Europe.</title>
        <authorList>
            <person name="Taparia T."/>
            <person name="Krijger M."/>
            <person name="Haynes E."/>
            <person name="Elpinstone J.G."/>
            <person name="Noble R."/>
            <person name="Van Der Wolf J."/>
        </authorList>
    </citation>
    <scope>NUCLEOTIDE SEQUENCE [LARGE SCALE GENOMIC DNA]</scope>
    <source>
        <strain evidence="4 5">H7001</strain>
    </source>
</reference>
<dbReference type="EMBL" id="JACAQB010000007">
    <property type="protein sequence ID" value="NWB97449.1"/>
    <property type="molecule type" value="Genomic_DNA"/>
</dbReference>
<dbReference type="Proteomes" id="UP000539985">
    <property type="component" value="Unassembled WGS sequence"/>
</dbReference>
<keyword evidence="2" id="KW-0804">Transcription</keyword>
<dbReference type="InterPro" id="IPR018060">
    <property type="entry name" value="HTH_AraC"/>
</dbReference>
<keyword evidence="1" id="KW-0805">Transcription regulation</keyword>
<gene>
    <name evidence="4" type="ORF">HX882_16230</name>
</gene>
<dbReference type="GO" id="GO:0043565">
    <property type="term" value="F:sequence-specific DNA binding"/>
    <property type="evidence" value="ECO:0007669"/>
    <property type="project" value="InterPro"/>
</dbReference>
<dbReference type="Pfam" id="PF12833">
    <property type="entry name" value="HTH_18"/>
    <property type="match status" value="1"/>
</dbReference>
<dbReference type="GO" id="GO:0003700">
    <property type="term" value="F:DNA-binding transcription factor activity"/>
    <property type="evidence" value="ECO:0007669"/>
    <property type="project" value="InterPro"/>
</dbReference>
<dbReference type="InterPro" id="IPR002818">
    <property type="entry name" value="DJ-1/PfpI"/>
</dbReference>
<dbReference type="PANTHER" id="PTHR43130">
    <property type="entry name" value="ARAC-FAMILY TRANSCRIPTIONAL REGULATOR"/>
    <property type="match status" value="1"/>
</dbReference>